<sequence>MPKTIEPIRTLMAPSLSLTSYLTLARREPLSYEPKLLPQAGSALIWLHCSDPERALELVQLGQRLAAQRTKAQLLLTLSADVTAPAGLPDEVILDHPPSENPKDVSKFLNHWQPACLIWVGPGLRPSLLHGAQKQGFPSVLVDADELKIEGKTRWLPDSLRATLQLFTRIYARDAASGFRIRRMVGMYGPVEDSGALQENSPALACSETDLEDLGEALKGRPVWLASRVQTGELDAVLAAHKASIKLSPRMLLIIVPDDPLDAGAALTACEEGGWRVALWDNGEMPDEKAHILLAEDAAELGVFYRIAPMSFVGSSLISGQGGRDPFEAAALGSAVLYGPGVRNYLEAYSRLAQAGAARIVKDANSLSAAVAGLLAPDKVAKMVHAGWEVISEGALVTDRIVDHLNDAMDERGSP</sequence>
<comment type="subcellular location">
    <subcellularLocation>
        <location evidence="8">Cell membrane</location>
    </subcellularLocation>
</comment>
<evidence type="ECO:0000259" key="9">
    <source>
        <dbReference type="Pfam" id="PF04413"/>
    </source>
</evidence>
<evidence type="ECO:0000256" key="1">
    <source>
        <dbReference type="ARBA" id="ARBA00003394"/>
    </source>
</evidence>
<accession>A0A0P1IRT5</accession>
<evidence type="ECO:0000256" key="2">
    <source>
        <dbReference type="ARBA" id="ARBA00004713"/>
    </source>
</evidence>
<gene>
    <name evidence="10" type="primary">waaA_1</name>
    <name evidence="10" type="ORF">TA5114_00197</name>
</gene>
<dbReference type="EMBL" id="CYUE01000002">
    <property type="protein sequence ID" value="CUK24414.1"/>
    <property type="molecule type" value="Genomic_DNA"/>
</dbReference>
<keyword evidence="10" id="KW-0328">Glycosyltransferase</keyword>
<evidence type="ECO:0000256" key="3">
    <source>
        <dbReference type="ARBA" id="ARBA00012621"/>
    </source>
</evidence>
<feature type="domain" description="3-deoxy-D-manno-octulosonic-acid transferase N-terminal" evidence="9">
    <location>
        <begin position="39"/>
        <end position="185"/>
    </location>
</feature>
<dbReference type="InterPro" id="IPR039901">
    <property type="entry name" value="Kdotransferase"/>
</dbReference>
<reference evidence="11" key="1">
    <citation type="submission" date="2015-09" db="EMBL/GenBank/DDBJ databases">
        <authorList>
            <person name="Rodrigo-Torres Lidia"/>
            <person name="Arahal R.David."/>
        </authorList>
    </citation>
    <scope>NUCLEOTIDE SEQUENCE [LARGE SCALE GENOMIC DNA]</scope>
    <source>
        <strain evidence="11">CECT 5114</strain>
    </source>
</reference>
<dbReference type="GO" id="GO:0043842">
    <property type="term" value="F:Kdo transferase activity"/>
    <property type="evidence" value="ECO:0007669"/>
    <property type="project" value="UniProtKB-EC"/>
</dbReference>
<evidence type="ECO:0000313" key="11">
    <source>
        <dbReference type="Proteomes" id="UP000051184"/>
    </source>
</evidence>
<dbReference type="OrthoDB" id="9789797at2"/>
<dbReference type="Gene3D" id="3.40.50.11720">
    <property type="entry name" value="3-Deoxy-D-manno-octulosonic-acid transferase, N-terminal domain"/>
    <property type="match status" value="1"/>
</dbReference>
<dbReference type="AlphaFoldDB" id="A0A0P1IRT5"/>
<comment type="function">
    <text evidence="1 8">Involved in lipopolysaccharide (LPS) biosynthesis. Catalyzes the transfer of 3-deoxy-D-manno-octulosonate (Kdo) residue(s) from CMP-Kdo to lipid IV(A), the tetraacyldisaccharide-1,4'-bisphosphate precursor of lipid A.</text>
</comment>
<keyword evidence="5 8" id="KW-0808">Transferase</keyword>
<dbReference type="GO" id="GO:0005886">
    <property type="term" value="C:plasma membrane"/>
    <property type="evidence" value="ECO:0007669"/>
    <property type="project" value="UniProtKB-SubCell"/>
</dbReference>
<dbReference type="InterPro" id="IPR007507">
    <property type="entry name" value="Glycos_transf_N"/>
</dbReference>
<keyword evidence="8" id="KW-0472">Membrane</keyword>
<dbReference type="Proteomes" id="UP000051184">
    <property type="component" value="Unassembled WGS sequence"/>
</dbReference>
<evidence type="ECO:0000313" key="10">
    <source>
        <dbReference type="EMBL" id="CUK24414.1"/>
    </source>
</evidence>
<dbReference type="Pfam" id="PF04413">
    <property type="entry name" value="Glycos_transf_N"/>
    <property type="match status" value="1"/>
</dbReference>
<dbReference type="GO" id="GO:0009244">
    <property type="term" value="P:lipopolysaccharide core region biosynthetic process"/>
    <property type="evidence" value="ECO:0007669"/>
    <property type="project" value="UniProtKB-UniRule"/>
</dbReference>
<evidence type="ECO:0000256" key="8">
    <source>
        <dbReference type="RuleBase" id="RU365103"/>
    </source>
</evidence>
<evidence type="ECO:0000256" key="4">
    <source>
        <dbReference type="ARBA" id="ARBA00019077"/>
    </source>
</evidence>
<comment type="pathway">
    <text evidence="2 8">Bacterial outer membrane biogenesis; LPS core biosynthesis.</text>
</comment>
<protein>
    <recommendedName>
        <fullName evidence="4 8">3-deoxy-D-manno-octulosonic acid transferase</fullName>
        <shortName evidence="8">Kdo transferase</shortName>
        <ecNumber evidence="3 8">2.4.99.12</ecNumber>
    </recommendedName>
    <alternativeName>
        <fullName evidence="6 8">Lipid IV(A) 3-deoxy-D-manno-octulosonic acid transferase</fullName>
    </alternativeName>
</protein>
<keyword evidence="8" id="KW-1003">Cell membrane</keyword>
<proteinExistence type="inferred from homology"/>
<dbReference type="PANTHER" id="PTHR42755:SF1">
    <property type="entry name" value="3-DEOXY-D-MANNO-OCTULOSONIC ACID TRANSFERASE, MITOCHONDRIAL-RELATED"/>
    <property type="match status" value="1"/>
</dbReference>
<dbReference type="STRING" id="1715691.TA5113_00822"/>
<keyword evidence="8" id="KW-0448">Lipopolysaccharide biosynthesis</keyword>
<comment type="similarity">
    <text evidence="8">Belongs to the glycosyltransferase group 1 family.</text>
</comment>
<organism evidence="10 11">
    <name type="scientific">Cognatishimia activa</name>
    <dbReference type="NCBI Taxonomy" id="1715691"/>
    <lineage>
        <taxon>Bacteria</taxon>
        <taxon>Pseudomonadati</taxon>
        <taxon>Pseudomonadota</taxon>
        <taxon>Alphaproteobacteria</taxon>
        <taxon>Rhodobacterales</taxon>
        <taxon>Paracoccaceae</taxon>
        <taxon>Cognatishimia</taxon>
    </lineage>
</organism>
<dbReference type="Gene3D" id="3.40.50.2000">
    <property type="entry name" value="Glycogen Phosphorylase B"/>
    <property type="match status" value="1"/>
</dbReference>
<evidence type="ECO:0000256" key="7">
    <source>
        <dbReference type="ARBA" id="ARBA00049183"/>
    </source>
</evidence>
<dbReference type="PANTHER" id="PTHR42755">
    <property type="entry name" value="3-DEOXY-MANNO-OCTULOSONATE CYTIDYLYLTRANSFERASE"/>
    <property type="match status" value="1"/>
</dbReference>
<comment type="catalytic activity">
    <reaction evidence="7 8">
        <text>lipid IVA (E. coli) + CMP-3-deoxy-beta-D-manno-octulosonate = alpha-Kdo-(2-&gt;6)-lipid IVA (E. coli) + CMP + H(+)</text>
        <dbReference type="Rhea" id="RHEA:28066"/>
        <dbReference type="ChEBI" id="CHEBI:15378"/>
        <dbReference type="ChEBI" id="CHEBI:58603"/>
        <dbReference type="ChEBI" id="CHEBI:60364"/>
        <dbReference type="ChEBI" id="CHEBI:60377"/>
        <dbReference type="ChEBI" id="CHEBI:85987"/>
        <dbReference type="EC" id="2.4.99.12"/>
    </reaction>
</comment>
<dbReference type="GO" id="GO:0009245">
    <property type="term" value="P:lipid A biosynthetic process"/>
    <property type="evidence" value="ECO:0007669"/>
    <property type="project" value="TreeGrafter"/>
</dbReference>
<keyword evidence="11" id="KW-1185">Reference proteome</keyword>
<name>A0A0P1IRT5_9RHOB</name>
<dbReference type="EC" id="2.4.99.12" evidence="3 8"/>
<dbReference type="UniPathway" id="UPA00958"/>
<dbReference type="InterPro" id="IPR038107">
    <property type="entry name" value="Glycos_transf_N_sf"/>
</dbReference>
<evidence type="ECO:0000256" key="6">
    <source>
        <dbReference type="ARBA" id="ARBA00031445"/>
    </source>
</evidence>
<evidence type="ECO:0000256" key="5">
    <source>
        <dbReference type="ARBA" id="ARBA00022679"/>
    </source>
</evidence>